<protein>
    <submittedName>
        <fullName evidence="10 11">Uncharacterized protein</fullName>
    </submittedName>
</protein>
<evidence type="ECO:0000256" key="5">
    <source>
        <dbReference type="ARBA" id="ARBA00022989"/>
    </source>
</evidence>
<evidence type="ECO:0000259" key="8">
    <source>
        <dbReference type="Pfam" id="PF13839"/>
    </source>
</evidence>
<feature type="compositionally biased region" description="Basic and acidic residues" evidence="7">
    <location>
        <begin position="470"/>
        <end position="480"/>
    </location>
</feature>
<dbReference type="AlphaFoldDB" id="A0A2K1IU23"/>
<feature type="compositionally biased region" description="Basic and acidic residues" evidence="7">
    <location>
        <begin position="662"/>
        <end position="673"/>
    </location>
</feature>
<feature type="compositionally biased region" description="Basic and acidic residues" evidence="7">
    <location>
        <begin position="211"/>
        <end position="235"/>
    </location>
</feature>
<keyword evidence="3" id="KW-0812">Transmembrane</keyword>
<feature type="compositionally biased region" description="Polar residues" evidence="7">
    <location>
        <begin position="451"/>
        <end position="466"/>
    </location>
</feature>
<feature type="compositionally biased region" description="Basic and acidic residues" evidence="7">
    <location>
        <begin position="385"/>
        <end position="400"/>
    </location>
</feature>
<feature type="compositionally biased region" description="Polar residues" evidence="7">
    <location>
        <begin position="257"/>
        <end position="274"/>
    </location>
</feature>
<dbReference type="InterPro" id="IPR025846">
    <property type="entry name" value="TBL_N"/>
</dbReference>
<sequence length="1095" mass="120564">MEPYHHSRRGKESGVVCGMSRGKQTTCLMLTMVASMALVLLWEAMPFTSSNAVGTPILNRELRSELDELAKSYESRPFLRTVPLIRSKEDDEDTDESSSSEADSGELIERDSTPTRAGTRIEEFIQNASEVIPEESTSADYEQVERVKGNVKSGEVHVSKNETNTGELETISPFESLHRSNKTSARESEELILAENEAALLVNSSLNSTTQHEEPLKTATEKLAESSKTPEEKQFADNTTIEANLNERYPSLPLGESASNHSNSNDTSAEAKNLSSAVSDGSDDESDDEAEEEPPETAAEKLVGSFESQAEKRAQMIIDAYAKERRPSKPLGESEFSYSSSNATSAKAKTLSTAAKDEAEVDDEEESSQTAADNYVESSGSLTEKQNKTRIETDLKERRTSKPLGESAFNRNSSNFTAAKAKHLSTAMKDDAEDEAEDDEELPQTAAEYNVESSGTPAGRRNQTIIVTYPKEKRTSKPLRESTFNHSSSHATAAREKNLSAAMKIEAEDEAEEVFPQISAEKFDELSETPARKKTVEALSKERLTSKPLVESAINLGSSNVTAAKVKNLSTAVKDEANLADDAAEEEPLESAAENLVEPSELPVEKKTANRTAIGAYSKDRITSKRLGASASNHSSLNTIDAKPNSLSSTLKDEAEDELDEEPSRTAAEKFVESSELSTEKQTAGNTTTEAYSTERHTLKSLGASATNHSLNATDAKNLSSAMKVEADEVASTQGINSLNAKNTSQKCDYSVGSWVKDNSRPLYSGLECKMWLSPVFACRLNKHPDKQYDRYRWQPAGCNLPVFNASAVLETLRNKVLAIVGDSLGHQQLQSLLCMLTRGKNTTAMTDIGKQFNFHTLKGERRPNGYAYRFDATNTTIVFKWTVTLARVQPINASDPETRNALHIDRPVKFLEDHFHQLDVVVLNSGHHWNGGKMRLNRYDFYHQGKPANLTVSQAYNMTVHNVVHFAHRKTQNTSKIVYYRSLSPRHFRNGDWNTGGTCDTIRFEGDKQVQEGNRIDPHAESAILGTTVNLLNITSLSLQRGETHVSKYGGAKSGQDCLHWCLPGIPDTWNEILFADLATKLTSTAIASRAEMR</sequence>
<dbReference type="InterPro" id="IPR029962">
    <property type="entry name" value="TBL"/>
</dbReference>
<evidence type="ECO:0000313" key="11">
    <source>
        <dbReference type="EnsemblPlants" id="Pp3c20_4820V3.1"/>
    </source>
</evidence>
<evidence type="ECO:0000259" key="9">
    <source>
        <dbReference type="Pfam" id="PF14416"/>
    </source>
</evidence>
<name>A0A2K1IU23_PHYPA</name>
<comment type="subcellular location">
    <subcellularLocation>
        <location evidence="1">Membrane</location>
        <topology evidence="1">Single-pass membrane protein</topology>
    </subcellularLocation>
</comment>
<dbReference type="EnsemblPlants" id="Pp3c20_4820V3.1">
    <property type="protein sequence ID" value="Pp3c20_4820V3.1"/>
    <property type="gene ID" value="Pp3c20_4820"/>
</dbReference>
<feature type="compositionally biased region" description="Acidic residues" evidence="7">
    <location>
        <begin position="578"/>
        <end position="589"/>
    </location>
</feature>
<dbReference type="Pfam" id="PF14416">
    <property type="entry name" value="PMR5N"/>
    <property type="match status" value="1"/>
</dbReference>
<accession>A0A2K1IU23</accession>
<keyword evidence="5" id="KW-1133">Transmembrane helix</keyword>
<dbReference type="OMA" id="NTIDAKP"/>
<evidence type="ECO:0000256" key="2">
    <source>
        <dbReference type="ARBA" id="ARBA00007727"/>
    </source>
</evidence>
<dbReference type="GO" id="GO:0016413">
    <property type="term" value="F:O-acetyltransferase activity"/>
    <property type="evidence" value="ECO:0000318"/>
    <property type="project" value="GO_Central"/>
</dbReference>
<dbReference type="PANTHER" id="PTHR32285">
    <property type="entry name" value="PROTEIN TRICHOME BIREFRINGENCE-LIKE 9-RELATED"/>
    <property type="match status" value="1"/>
</dbReference>
<feature type="region of interest" description="Disordered" evidence="7">
    <location>
        <begin position="207"/>
        <end position="496"/>
    </location>
</feature>
<feature type="compositionally biased region" description="Polar residues" evidence="7">
    <location>
        <begin position="675"/>
        <end position="692"/>
    </location>
</feature>
<dbReference type="GO" id="GO:0005794">
    <property type="term" value="C:Golgi apparatus"/>
    <property type="evidence" value="ECO:0000318"/>
    <property type="project" value="GO_Central"/>
</dbReference>
<dbReference type="GO" id="GO:0016020">
    <property type="term" value="C:membrane"/>
    <property type="evidence" value="ECO:0007669"/>
    <property type="project" value="UniProtKB-SubCell"/>
</dbReference>
<comment type="similarity">
    <text evidence="2">Belongs to the PC-esterase family. TBL subfamily.</text>
</comment>
<evidence type="ECO:0000256" key="7">
    <source>
        <dbReference type="SAM" id="MobiDB-lite"/>
    </source>
</evidence>
<feature type="compositionally biased region" description="Low complexity" evidence="7">
    <location>
        <begin position="339"/>
        <end position="354"/>
    </location>
</feature>
<evidence type="ECO:0000313" key="12">
    <source>
        <dbReference type="Proteomes" id="UP000006727"/>
    </source>
</evidence>
<dbReference type="Gramene" id="Pp3c20_4820V3.1">
    <property type="protein sequence ID" value="Pp3c20_4820V3.1"/>
    <property type="gene ID" value="Pp3c20_4820"/>
</dbReference>
<keyword evidence="12" id="KW-1185">Reference proteome</keyword>
<reference evidence="11" key="3">
    <citation type="submission" date="2020-12" db="UniProtKB">
        <authorList>
            <consortium name="EnsemblPlants"/>
        </authorList>
    </citation>
    <scope>IDENTIFICATION</scope>
</reference>
<proteinExistence type="inferred from homology"/>
<reference evidence="10 12" key="1">
    <citation type="journal article" date="2008" name="Science">
        <title>The Physcomitrella genome reveals evolutionary insights into the conquest of land by plants.</title>
        <authorList>
            <person name="Rensing S."/>
            <person name="Lang D."/>
            <person name="Zimmer A."/>
            <person name="Terry A."/>
            <person name="Salamov A."/>
            <person name="Shapiro H."/>
            <person name="Nishiyama T."/>
            <person name="Perroud P.-F."/>
            <person name="Lindquist E."/>
            <person name="Kamisugi Y."/>
            <person name="Tanahashi T."/>
            <person name="Sakakibara K."/>
            <person name="Fujita T."/>
            <person name="Oishi K."/>
            <person name="Shin-I T."/>
            <person name="Kuroki Y."/>
            <person name="Toyoda A."/>
            <person name="Suzuki Y."/>
            <person name="Hashimoto A."/>
            <person name="Yamaguchi K."/>
            <person name="Sugano A."/>
            <person name="Kohara Y."/>
            <person name="Fujiyama A."/>
            <person name="Anterola A."/>
            <person name="Aoki S."/>
            <person name="Ashton N."/>
            <person name="Barbazuk W.B."/>
            <person name="Barker E."/>
            <person name="Bennetzen J."/>
            <person name="Bezanilla M."/>
            <person name="Blankenship R."/>
            <person name="Cho S.H."/>
            <person name="Dutcher S."/>
            <person name="Estelle M."/>
            <person name="Fawcett J.A."/>
            <person name="Gundlach H."/>
            <person name="Hanada K."/>
            <person name="Heyl A."/>
            <person name="Hicks K.A."/>
            <person name="Hugh J."/>
            <person name="Lohr M."/>
            <person name="Mayer K."/>
            <person name="Melkozernov A."/>
            <person name="Murata T."/>
            <person name="Nelson D."/>
            <person name="Pils B."/>
            <person name="Prigge M."/>
            <person name="Reiss B."/>
            <person name="Renner T."/>
            <person name="Rombauts S."/>
            <person name="Rushton P."/>
            <person name="Sanderfoot A."/>
            <person name="Schween G."/>
            <person name="Shiu S.-H."/>
            <person name="Stueber K."/>
            <person name="Theodoulou F.L."/>
            <person name="Tu H."/>
            <person name="Van de Peer Y."/>
            <person name="Verrier P.J."/>
            <person name="Waters E."/>
            <person name="Wood A."/>
            <person name="Yang L."/>
            <person name="Cove D."/>
            <person name="Cuming A."/>
            <person name="Hasebe M."/>
            <person name="Lucas S."/>
            <person name="Mishler D.B."/>
            <person name="Reski R."/>
            <person name="Grigoriev I."/>
            <person name="Quatrano R.S."/>
            <person name="Boore J.L."/>
        </authorList>
    </citation>
    <scope>NUCLEOTIDE SEQUENCE [LARGE SCALE GENOMIC DNA]</scope>
    <source>
        <strain evidence="11 12">cv. Gransden 2004</strain>
    </source>
</reference>
<dbReference type="InterPro" id="IPR026057">
    <property type="entry name" value="TBL_C"/>
</dbReference>
<dbReference type="Proteomes" id="UP000006727">
    <property type="component" value="Chromosome 20"/>
</dbReference>
<feature type="domain" description="Trichome birefringence-like N-terminal" evidence="9">
    <location>
        <begin position="746"/>
        <end position="800"/>
    </location>
</feature>
<evidence type="ECO:0000256" key="6">
    <source>
        <dbReference type="ARBA" id="ARBA00023136"/>
    </source>
</evidence>
<feature type="region of interest" description="Disordered" evidence="7">
    <location>
        <begin position="84"/>
        <end position="117"/>
    </location>
</feature>
<gene>
    <name evidence="11" type="primary">LOC112273016</name>
    <name evidence="10" type="ORF">PHYPA_024714</name>
</gene>
<feature type="region of interest" description="Disordered" evidence="7">
    <location>
        <begin position="577"/>
        <end position="693"/>
    </location>
</feature>
<evidence type="ECO:0000256" key="3">
    <source>
        <dbReference type="ARBA" id="ARBA00022692"/>
    </source>
</evidence>
<feature type="domain" description="Trichome birefringence-like C-terminal" evidence="8">
    <location>
        <begin position="801"/>
        <end position="1077"/>
    </location>
</feature>
<feature type="compositionally biased region" description="Acidic residues" evidence="7">
    <location>
        <begin position="431"/>
        <end position="442"/>
    </location>
</feature>
<feature type="compositionally biased region" description="Polar residues" evidence="7">
    <location>
        <begin position="368"/>
        <end position="384"/>
    </location>
</feature>
<dbReference type="GeneID" id="112273016"/>
<evidence type="ECO:0000256" key="4">
    <source>
        <dbReference type="ARBA" id="ARBA00022968"/>
    </source>
</evidence>
<keyword evidence="6" id="KW-0472">Membrane</keyword>
<dbReference type="Pfam" id="PF13839">
    <property type="entry name" value="PC-Esterase"/>
    <property type="match status" value="1"/>
</dbReference>
<dbReference type="EMBL" id="ABEU02000020">
    <property type="protein sequence ID" value="PNR32772.1"/>
    <property type="molecule type" value="Genomic_DNA"/>
</dbReference>
<reference evidence="10 12" key="2">
    <citation type="journal article" date="2018" name="Plant J.">
        <title>The Physcomitrella patens chromosome-scale assembly reveals moss genome structure and evolution.</title>
        <authorList>
            <person name="Lang D."/>
            <person name="Ullrich K.K."/>
            <person name="Murat F."/>
            <person name="Fuchs J."/>
            <person name="Jenkins J."/>
            <person name="Haas F.B."/>
            <person name="Piednoel M."/>
            <person name="Gundlach H."/>
            <person name="Van Bel M."/>
            <person name="Meyberg R."/>
            <person name="Vives C."/>
            <person name="Morata J."/>
            <person name="Symeonidi A."/>
            <person name="Hiss M."/>
            <person name="Muchero W."/>
            <person name="Kamisugi Y."/>
            <person name="Saleh O."/>
            <person name="Blanc G."/>
            <person name="Decker E.L."/>
            <person name="van Gessel N."/>
            <person name="Grimwood J."/>
            <person name="Hayes R.D."/>
            <person name="Graham S.W."/>
            <person name="Gunter L.E."/>
            <person name="McDaniel S.F."/>
            <person name="Hoernstein S.N.W."/>
            <person name="Larsson A."/>
            <person name="Li F.W."/>
            <person name="Perroud P.F."/>
            <person name="Phillips J."/>
            <person name="Ranjan P."/>
            <person name="Rokshar D.S."/>
            <person name="Rothfels C.J."/>
            <person name="Schneider L."/>
            <person name="Shu S."/>
            <person name="Stevenson D.W."/>
            <person name="Thummler F."/>
            <person name="Tillich M."/>
            <person name="Villarreal Aguilar J.C."/>
            <person name="Widiez T."/>
            <person name="Wong G.K."/>
            <person name="Wymore A."/>
            <person name="Zhang Y."/>
            <person name="Zimmer A.D."/>
            <person name="Quatrano R.S."/>
            <person name="Mayer K.F.X."/>
            <person name="Goodstein D."/>
            <person name="Casacuberta J.M."/>
            <person name="Vandepoele K."/>
            <person name="Reski R."/>
            <person name="Cuming A.C."/>
            <person name="Tuskan G.A."/>
            <person name="Maumus F."/>
            <person name="Salse J."/>
            <person name="Schmutz J."/>
            <person name="Rensing S.A."/>
        </authorList>
    </citation>
    <scope>NUCLEOTIDE SEQUENCE [LARGE SCALE GENOMIC DNA]</scope>
    <source>
        <strain evidence="11 12">cv. Gransden 2004</strain>
    </source>
</reference>
<dbReference type="PaxDb" id="3218-PP1S9_28V6.1"/>
<evidence type="ECO:0000313" key="10">
    <source>
        <dbReference type="EMBL" id="PNR32772.1"/>
    </source>
</evidence>
<dbReference type="OrthoDB" id="630188at2759"/>
<dbReference type="PANTHER" id="PTHR32285:SF235">
    <property type="entry name" value="PROTEIN TRICHOME BIREFRINGENCE-LIKE 16"/>
    <property type="match status" value="1"/>
</dbReference>
<feature type="compositionally biased region" description="Polar residues" evidence="7">
    <location>
        <begin position="630"/>
        <end position="650"/>
    </location>
</feature>
<feature type="compositionally biased region" description="Acidic residues" evidence="7">
    <location>
        <begin position="90"/>
        <end position="106"/>
    </location>
</feature>
<evidence type="ECO:0000256" key="1">
    <source>
        <dbReference type="ARBA" id="ARBA00004167"/>
    </source>
</evidence>
<dbReference type="RefSeq" id="XP_024357086.1">
    <property type="nucleotide sequence ID" value="XM_024501318.2"/>
</dbReference>
<keyword evidence="4" id="KW-0735">Signal-anchor</keyword>
<organism evidence="10">
    <name type="scientific">Physcomitrium patens</name>
    <name type="common">Spreading-leaved earth moss</name>
    <name type="synonym">Physcomitrella patens</name>
    <dbReference type="NCBI Taxonomy" id="3218"/>
    <lineage>
        <taxon>Eukaryota</taxon>
        <taxon>Viridiplantae</taxon>
        <taxon>Streptophyta</taxon>
        <taxon>Embryophyta</taxon>
        <taxon>Bryophyta</taxon>
        <taxon>Bryophytina</taxon>
        <taxon>Bryopsida</taxon>
        <taxon>Funariidae</taxon>
        <taxon>Funariales</taxon>
        <taxon>Funariaceae</taxon>
        <taxon>Physcomitrium</taxon>
    </lineage>
</organism>
<feature type="compositionally biased region" description="Basic and acidic residues" evidence="7">
    <location>
        <begin position="107"/>
        <end position="117"/>
    </location>
</feature>
<feature type="compositionally biased region" description="Acidic residues" evidence="7">
    <location>
        <begin position="281"/>
        <end position="295"/>
    </location>
</feature>
<feature type="compositionally biased region" description="Polar residues" evidence="7">
    <location>
        <begin position="482"/>
        <end position="491"/>
    </location>
</feature>
<dbReference type="KEGG" id="ppp:112273016"/>